<dbReference type="NCBIfam" id="TIGR01539">
    <property type="entry name" value="portal_lambda"/>
    <property type="match status" value="1"/>
</dbReference>
<organism evidence="2 3">
    <name type="scientific">Arenimonas oryziterrae DSM 21050 = YC6267</name>
    <dbReference type="NCBI Taxonomy" id="1121015"/>
    <lineage>
        <taxon>Bacteria</taxon>
        <taxon>Pseudomonadati</taxon>
        <taxon>Pseudomonadota</taxon>
        <taxon>Gammaproteobacteria</taxon>
        <taxon>Lysobacterales</taxon>
        <taxon>Lysobacteraceae</taxon>
        <taxon>Arenimonas</taxon>
    </lineage>
</organism>
<evidence type="ECO:0000256" key="1">
    <source>
        <dbReference type="SAM" id="MobiDB-lite"/>
    </source>
</evidence>
<sequence>MIVNIAPNWGVKRMRARHQAKVLAAAYEAAEPGRLRRKSRDYGSGNTAFAQGGTQPRTEARHLDRNHDIVRNGINTLVQNIVGAQGIGIQPQPRGPDGKINEDLVDQIQLIISAWAKRPEVTGQHDWASSQRLITRTWVRDGEMLYQELIGDVPGLVHSSAVPYSLELIEADLLPHDFSDRSRNILQGVERNAWNRPIAYHLYKEHPGDPGSSWTPALKRVSADRIRHVKLVDRIGQVRGVSILASVITRLEDLKDYEESERIAAKIAASMAAVIVKGDPGSYSVEQDPRTGGERNMRFQPGMVFDNLRPGESVSTIDTNRPNPNLQNYRDGQLRAAAGGMCVSFSSFSNNYNGTYTSQRQELVEKFGAYGVLAFELISQSIRPTYERLIATAWASGQLKVPKGYTLEGLVDALYMPPPMPWIQPVHEAMALRAQVRSGFRSAGSVIAERGGRMYDVYEQISLERAWANEKGIVLDTDPKQVSNAGLTQARAPGSTLPDLADTAAVSEDS</sequence>
<gene>
    <name evidence="2" type="ORF">N789_14160</name>
</gene>
<reference evidence="2 3" key="1">
    <citation type="submission" date="2013-09" db="EMBL/GenBank/DDBJ databases">
        <title>Genome sequencing of Arenimonas oryziterrae.</title>
        <authorList>
            <person name="Chen F."/>
            <person name="Wang G."/>
        </authorList>
    </citation>
    <scope>NUCLEOTIDE SEQUENCE [LARGE SCALE GENOMIC DNA]</scope>
    <source>
        <strain evidence="2 3">YC6267</strain>
    </source>
</reference>
<feature type="region of interest" description="Disordered" evidence="1">
    <location>
        <begin position="36"/>
        <end position="60"/>
    </location>
</feature>
<dbReference type="AlphaFoldDB" id="A0A091ASI7"/>
<dbReference type="eggNOG" id="COG5511">
    <property type="taxonomic scope" value="Bacteria"/>
</dbReference>
<name>A0A091ASI7_9GAMM</name>
<dbReference type="PATRIC" id="fig|1121015.4.peg.2299"/>
<dbReference type="STRING" id="1121015.GCA_000420545_02891"/>
<feature type="compositionally biased region" description="Polar residues" evidence="1">
    <location>
        <begin position="44"/>
        <end position="57"/>
    </location>
</feature>
<feature type="region of interest" description="Disordered" evidence="1">
    <location>
        <begin position="487"/>
        <end position="510"/>
    </location>
</feature>
<dbReference type="EMBL" id="AVCI01000011">
    <property type="protein sequence ID" value="KFN42331.1"/>
    <property type="molecule type" value="Genomic_DNA"/>
</dbReference>
<evidence type="ECO:0008006" key="4">
    <source>
        <dbReference type="Google" id="ProtNLM"/>
    </source>
</evidence>
<dbReference type="InterPro" id="IPR006429">
    <property type="entry name" value="Phage_lambda_portal"/>
</dbReference>
<dbReference type="Proteomes" id="UP000029385">
    <property type="component" value="Unassembled WGS sequence"/>
</dbReference>
<dbReference type="GO" id="GO:0019068">
    <property type="term" value="P:virion assembly"/>
    <property type="evidence" value="ECO:0007669"/>
    <property type="project" value="InterPro"/>
</dbReference>
<comment type="caution">
    <text evidence="2">The sequence shown here is derived from an EMBL/GenBank/DDBJ whole genome shotgun (WGS) entry which is preliminary data.</text>
</comment>
<dbReference type="GO" id="GO:0005198">
    <property type="term" value="F:structural molecule activity"/>
    <property type="evidence" value="ECO:0007669"/>
    <property type="project" value="InterPro"/>
</dbReference>
<proteinExistence type="predicted"/>
<keyword evidence="3" id="KW-1185">Reference proteome</keyword>
<protein>
    <recommendedName>
        <fullName evidence="4">Phage portal protein</fullName>
    </recommendedName>
</protein>
<evidence type="ECO:0000313" key="3">
    <source>
        <dbReference type="Proteomes" id="UP000029385"/>
    </source>
</evidence>
<evidence type="ECO:0000313" key="2">
    <source>
        <dbReference type="EMBL" id="KFN42331.1"/>
    </source>
</evidence>
<accession>A0A091ASI7</accession>
<dbReference type="Pfam" id="PF05136">
    <property type="entry name" value="Phage_portal_2"/>
    <property type="match status" value="1"/>
</dbReference>